<evidence type="ECO:0000313" key="1">
    <source>
        <dbReference type="EMBL" id="CDW28754.1"/>
    </source>
</evidence>
<protein>
    <submittedName>
        <fullName evidence="1">Uncharacterized protein</fullName>
    </submittedName>
</protein>
<dbReference type="AlphaFoldDB" id="A0A0K2TRS7"/>
<organism evidence="1">
    <name type="scientific">Lepeophtheirus salmonis</name>
    <name type="common">Salmon louse</name>
    <name type="synonym">Caligus salmonis</name>
    <dbReference type="NCBI Taxonomy" id="72036"/>
    <lineage>
        <taxon>Eukaryota</taxon>
        <taxon>Metazoa</taxon>
        <taxon>Ecdysozoa</taxon>
        <taxon>Arthropoda</taxon>
        <taxon>Crustacea</taxon>
        <taxon>Multicrustacea</taxon>
        <taxon>Hexanauplia</taxon>
        <taxon>Copepoda</taxon>
        <taxon>Siphonostomatoida</taxon>
        <taxon>Caligidae</taxon>
        <taxon>Lepeophtheirus</taxon>
    </lineage>
</organism>
<dbReference type="EMBL" id="HACA01011393">
    <property type="protein sequence ID" value="CDW28754.1"/>
    <property type="molecule type" value="Transcribed_RNA"/>
</dbReference>
<sequence length="28" mass="3300">MFLLHGVTSITQKYPIYFVVSSRFRPLV</sequence>
<reference evidence="1" key="1">
    <citation type="submission" date="2014-05" db="EMBL/GenBank/DDBJ databases">
        <authorList>
            <person name="Chronopoulou M."/>
        </authorList>
    </citation>
    <scope>NUCLEOTIDE SEQUENCE</scope>
    <source>
        <tissue evidence="1">Whole organism</tissue>
    </source>
</reference>
<proteinExistence type="predicted"/>
<accession>A0A0K2TRS7</accession>
<name>A0A0K2TRS7_LEPSM</name>